<reference evidence="22" key="1">
    <citation type="submission" date="2013-02" db="EMBL/GenBank/DDBJ databases">
        <authorList>
            <person name="Hughes D."/>
        </authorList>
    </citation>
    <scope>NUCLEOTIDE SEQUENCE</scope>
    <source>
        <strain>Durham</strain>
        <strain evidence="22">NC isolate 2 -- Noor lab</strain>
    </source>
</reference>
<evidence type="ECO:0000256" key="12">
    <source>
        <dbReference type="ARBA" id="ARBA00023098"/>
    </source>
</evidence>
<dbReference type="PANTHER" id="PTHR13773:SF8">
    <property type="entry name" value="PHOSPHATIDATE CYTIDYLYLTRANSFERASE, PHOTORECEPTOR-SPECIFIC"/>
    <property type="match status" value="1"/>
</dbReference>
<sequence length="170" mass="19438">MADLRRRKEGEAPGTAAAEEASNQSDRRSGAESSDHVDSEEEKLPEEKYVEELAKNLPQGTDKTPEILGQALKDLPDRWKNWVIRGIFTWIMICGFGLIIYGGPLALMITTLLVQVKCFHEIISIGYQVYRIHGLPWFRSLSWYFLLTSNYFFYGENLVDYFGVAINRVV</sequence>
<dbReference type="GO" id="GO:0005789">
    <property type="term" value="C:endoplasmic reticulum membrane"/>
    <property type="evidence" value="ECO:0007669"/>
    <property type="project" value="TreeGrafter"/>
</dbReference>
<evidence type="ECO:0000256" key="8">
    <source>
        <dbReference type="ARBA" id="ARBA00022679"/>
    </source>
</evidence>
<comment type="subcellular location">
    <subcellularLocation>
        <location evidence="2">Membrane</location>
        <topology evidence="2">Multi-pass membrane protein</topology>
    </subcellularLocation>
</comment>
<dbReference type="InterPro" id="IPR016720">
    <property type="entry name" value="PC_Trfase_euk"/>
</dbReference>
<dbReference type="EC" id="2.7.7.41" evidence="6"/>
<evidence type="ECO:0000313" key="21">
    <source>
        <dbReference type="EnsemblMetazoa" id="MESCA005882-PA"/>
    </source>
</evidence>
<evidence type="ECO:0000256" key="9">
    <source>
        <dbReference type="ARBA" id="ARBA00022692"/>
    </source>
</evidence>
<dbReference type="Pfam" id="PF01148">
    <property type="entry name" value="CTP_transf_1"/>
    <property type="match status" value="1"/>
</dbReference>
<keyword evidence="7" id="KW-0444">Lipid biosynthesis</keyword>
<feature type="transmembrane region" description="Helical" evidence="20">
    <location>
        <begin position="137"/>
        <end position="154"/>
    </location>
</feature>
<evidence type="ECO:0000256" key="13">
    <source>
        <dbReference type="ARBA" id="ARBA00023136"/>
    </source>
</evidence>
<evidence type="ECO:0000256" key="3">
    <source>
        <dbReference type="ARBA" id="ARBA00005119"/>
    </source>
</evidence>
<comment type="similarity">
    <text evidence="5">Belongs to the CDS family.</text>
</comment>
<comment type="catalytic activity">
    <reaction evidence="1">
        <text>a 1,2-diacyl-sn-glycero-3-phosphate + CTP + H(+) = a CDP-1,2-diacyl-sn-glycerol + diphosphate</text>
        <dbReference type="Rhea" id="RHEA:16229"/>
        <dbReference type="ChEBI" id="CHEBI:15378"/>
        <dbReference type="ChEBI" id="CHEBI:33019"/>
        <dbReference type="ChEBI" id="CHEBI:37563"/>
        <dbReference type="ChEBI" id="CHEBI:58332"/>
        <dbReference type="ChEBI" id="CHEBI:58608"/>
        <dbReference type="EC" id="2.7.7.41"/>
    </reaction>
</comment>
<evidence type="ECO:0000256" key="4">
    <source>
        <dbReference type="ARBA" id="ARBA00005189"/>
    </source>
</evidence>
<evidence type="ECO:0000256" key="17">
    <source>
        <dbReference type="ARBA" id="ARBA00032396"/>
    </source>
</evidence>
<dbReference type="EMBL" id="CAQQ02395059">
    <property type="status" value="NOT_ANNOTATED_CDS"/>
    <property type="molecule type" value="Genomic_DNA"/>
</dbReference>
<dbReference type="UniPathway" id="UPA00557">
    <property type="reaction ID" value="UER00614"/>
</dbReference>
<evidence type="ECO:0000256" key="10">
    <source>
        <dbReference type="ARBA" id="ARBA00022695"/>
    </source>
</evidence>
<evidence type="ECO:0000256" key="20">
    <source>
        <dbReference type="SAM" id="Phobius"/>
    </source>
</evidence>
<feature type="compositionally biased region" description="Low complexity" evidence="19">
    <location>
        <begin position="12"/>
        <end position="21"/>
    </location>
</feature>
<comment type="pathway">
    <text evidence="4">Lipid metabolism.</text>
</comment>
<dbReference type="EnsemblMetazoa" id="MESCA005882-RA">
    <property type="protein sequence ID" value="MESCA005882-PA"/>
    <property type="gene ID" value="MESCA005882"/>
</dbReference>
<evidence type="ECO:0000256" key="1">
    <source>
        <dbReference type="ARBA" id="ARBA00001698"/>
    </source>
</evidence>
<evidence type="ECO:0000313" key="22">
    <source>
        <dbReference type="Proteomes" id="UP000015102"/>
    </source>
</evidence>
<dbReference type="HOGENOM" id="CLU_121736_0_0_1"/>
<dbReference type="GO" id="GO:0016024">
    <property type="term" value="P:CDP-diacylglycerol biosynthetic process"/>
    <property type="evidence" value="ECO:0007669"/>
    <property type="project" value="UniProtKB-UniPathway"/>
</dbReference>
<keyword evidence="14" id="KW-0594">Phospholipid biosynthesis</keyword>
<dbReference type="EMBL" id="CAQQ02395058">
    <property type="status" value="NOT_ANNOTATED_CDS"/>
    <property type="molecule type" value="Genomic_DNA"/>
</dbReference>
<dbReference type="GO" id="GO:0004605">
    <property type="term" value="F:phosphatidate cytidylyltransferase activity"/>
    <property type="evidence" value="ECO:0007669"/>
    <property type="project" value="UniProtKB-EC"/>
</dbReference>
<keyword evidence="12" id="KW-0443">Lipid metabolism</keyword>
<name>T1GQH5_MEGSC</name>
<comment type="pathway">
    <text evidence="3">Phospholipid metabolism; CDP-diacylglycerol biosynthesis; CDP-diacylglycerol from sn-glycerol 3-phosphate: step 3/3.</text>
</comment>
<evidence type="ECO:0000256" key="7">
    <source>
        <dbReference type="ARBA" id="ARBA00022516"/>
    </source>
</evidence>
<feature type="compositionally biased region" description="Basic and acidic residues" evidence="19">
    <location>
        <begin position="25"/>
        <end position="37"/>
    </location>
</feature>
<keyword evidence="11 20" id="KW-1133">Transmembrane helix</keyword>
<dbReference type="AlphaFoldDB" id="T1GQH5"/>
<keyword evidence="9 20" id="KW-0812">Transmembrane</keyword>
<evidence type="ECO:0000256" key="19">
    <source>
        <dbReference type="SAM" id="MobiDB-lite"/>
    </source>
</evidence>
<accession>T1GQH5</accession>
<dbReference type="STRING" id="36166.T1GQH5"/>
<evidence type="ECO:0000256" key="15">
    <source>
        <dbReference type="ARBA" id="ARBA00023264"/>
    </source>
</evidence>
<feature type="compositionally biased region" description="Basic and acidic residues" evidence="19">
    <location>
        <begin position="1"/>
        <end position="11"/>
    </location>
</feature>
<reference evidence="21" key="2">
    <citation type="submission" date="2015-06" db="UniProtKB">
        <authorList>
            <consortium name="EnsemblMetazoa"/>
        </authorList>
    </citation>
    <scope>IDENTIFICATION</scope>
</reference>
<evidence type="ECO:0000256" key="16">
    <source>
        <dbReference type="ARBA" id="ARBA00029893"/>
    </source>
</evidence>
<evidence type="ECO:0000256" key="18">
    <source>
        <dbReference type="ARBA" id="ARBA00033406"/>
    </source>
</evidence>
<keyword evidence="13 20" id="KW-0472">Membrane</keyword>
<evidence type="ECO:0000256" key="11">
    <source>
        <dbReference type="ARBA" id="ARBA00022989"/>
    </source>
</evidence>
<protein>
    <recommendedName>
        <fullName evidence="6">phosphatidate cytidylyltransferase</fullName>
        <ecNumber evidence="6">2.7.7.41</ecNumber>
    </recommendedName>
    <alternativeName>
        <fullName evidence="16">CDP-diacylglycerol synthase</fullName>
    </alternativeName>
    <alternativeName>
        <fullName evidence="17">CDP-diglyceride pyrophosphorylase</fullName>
    </alternativeName>
    <alternativeName>
        <fullName evidence="18">CDP-diglyceride synthase</fullName>
    </alternativeName>
</protein>
<dbReference type="PANTHER" id="PTHR13773">
    <property type="entry name" value="PHOSPHATIDATE CYTIDYLYLTRANSFERASE"/>
    <property type="match status" value="1"/>
</dbReference>
<evidence type="ECO:0000256" key="14">
    <source>
        <dbReference type="ARBA" id="ARBA00023209"/>
    </source>
</evidence>
<organism evidence="21 22">
    <name type="scientific">Megaselia scalaris</name>
    <name type="common">Humpbacked fly</name>
    <name type="synonym">Phora scalaris</name>
    <dbReference type="NCBI Taxonomy" id="36166"/>
    <lineage>
        <taxon>Eukaryota</taxon>
        <taxon>Metazoa</taxon>
        <taxon>Ecdysozoa</taxon>
        <taxon>Arthropoda</taxon>
        <taxon>Hexapoda</taxon>
        <taxon>Insecta</taxon>
        <taxon>Pterygota</taxon>
        <taxon>Neoptera</taxon>
        <taxon>Endopterygota</taxon>
        <taxon>Diptera</taxon>
        <taxon>Brachycera</taxon>
        <taxon>Muscomorpha</taxon>
        <taxon>Platypezoidea</taxon>
        <taxon>Phoridae</taxon>
        <taxon>Megaseliini</taxon>
        <taxon>Megaselia</taxon>
    </lineage>
</organism>
<evidence type="ECO:0000256" key="6">
    <source>
        <dbReference type="ARBA" id="ARBA00012487"/>
    </source>
</evidence>
<dbReference type="Proteomes" id="UP000015102">
    <property type="component" value="Unassembled WGS sequence"/>
</dbReference>
<proteinExistence type="inferred from homology"/>
<keyword evidence="10" id="KW-0548">Nucleotidyltransferase</keyword>
<feature type="region of interest" description="Disordered" evidence="19">
    <location>
        <begin position="1"/>
        <end position="46"/>
    </location>
</feature>
<evidence type="ECO:0000256" key="2">
    <source>
        <dbReference type="ARBA" id="ARBA00004141"/>
    </source>
</evidence>
<dbReference type="OMA" id="RNDVRPT"/>
<keyword evidence="8" id="KW-0808">Transferase</keyword>
<feature type="transmembrane region" description="Helical" evidence="20">
    <location>
        <begin position="82"/>
        <end position="101"/>
    </location>
</feature>
<keyword evidence="22" id="KW-1185">Reference proteome</keyword>
<evidence type="ECO:0000256" key="5">
    <source>
        <dbReference type="ARBA" id="ARBA00010185"/>
    </source>
</evidence>
<keyword evidence="15" id="KW-1208">Phospholipid metabolism</keyword>